<feature type="transmembrane region" description="Helical" evidence="6">
    <location>
        <begin position="41"/>
        <end position="65"/>
    </location>
</feature>
<proteinExistence type="predicted"/>
<gene>
    <name evidence="7" type="ORF">FLO80_06870</name>
</gene>
<dbReference type="PANTHER" id="PTHR30086">
    <property type="entry name" value="ARGININE EXPORTER PROTEIN ARGO"/>
    <property type="match status" value="1"/>
</dbReference>
<name>A0A5A9ZKK0_9RHOB</name>
<keyword evidence="4 6" id="KW-1133">Transmembrane helix</keyword>
<evidence type="ECO:0000256" key="1">
    <source>
        <dbReference type="ARBA" id="ARBA00004651"/>
    </source>
</evidence>
<sequence>MEYLGIIMGIAGIHFFAISSPGPTLFVIASHANSDHRRESVFAVLGVVAATALWSGFAVAGLGAVMNTLPWMPVAIRMFGGAYLIWFGYRMLRSVLEVGTGADIDVVAKRVTSAGALRSGFITNISNPKVIAYYVSLFGVMIPEDSPPALLVIACLTAIVVSMLWWGAVAMFFRLPAIRHGFFRLRRVFDGLVGAVLVIFGIRLIAGR</sequence>
<evidence type="ECO:0000256" key="2">
    <source>
        <dbReference type="ARBA" id="ARBA00022475"/>
    </source>
</evidence>
<comment type="subcellular location">
    <subcellularLocation>
        <location evidence="1">Cell membrane</location>
        <topology evidence="1">Multi-pass membrane protein</topology>
    </subcellularLocation>
</comment>
<comment type="caution">
    <text evidence="7">The sequence shown here is derived from an EMBL/GenBank/DDBJ whole genome shotgun (WGS) entry which is preliminary data.</text>
</comment>
<dbReference type="AlphaFoldDB" id="A0A5A9ZKK0"/>
<dbReference type="InterPro" id="IPR001123">
    <property type="entry name" value="LeuE-type"/>
</dbReference>
<dbReference type="PIRSF" id="PIRSF006324">
    <property type="entry name" value="LeuE"/>
    <property type="match status" value="1"/>
</dbReference>
<evidence type="ECO:0000256" key="6">
    <source>
        <dbReference type="SAM" id="Phobius"/>
    </source>
</evidence>
<reference evidence="7 8" key="1">
    <citation type="submission" date="2019-07" db="EMBL/GenBank/DDBJ databases">
        <title>Aquicoccus porphyridii gen. nov., sp. nov., isolated from a small marine red alga, Porphyridium marinum.</title>
        <authorList>
            <person name="Liu L."/>
        </authorList>
    </citation>
    <scope>NUCLEOTIDE SEQUENCE [LARGE SCALE GENOMIC DNA]</scope>
    <source>
        <strain evidence="7 8">L1 8-17</strain>
    </source>
</reference>
<dbReference type="PANTHER" id="PTHR30086:SF19">
    <property type="entry name" value="THREONINE EFFLUX PROTEIN"/>
    <property type="match status" value="1"/>
</dbReference>
<keyword evidence="8" id="KW-1185">Reference proteome</keyword>
<keyword evidence="3 6" id="KW-0812">Transmembrane</keyword>
<feature type="transmembrane region" description="Helical" evidence="6">
    <location>
        <begin position="6"/>
        <end position="29"/>
    </location>
</feature>
<dbReference type="EMBL" id="VINQ01000003">
    <property type="protein sequence ID" value="KAA0917741.1"/>
    <property type="molecule type" value="Genomic_DNA"/>
</dbReference>
<accession>A0A5A9ZKK0</accession>
<evidence type="ECO:0008006" key="9">
    <source>
        <dbReference type="Google" id="ProtNLM"/>
    </source>
</evidence>
<feature type="transmembrane region" description="Helical" evidence="6">
    <location>
        <begin position="71"/>
        <end position="89"/>
    </location>
</feature>
<evidence type="ECO:0000256" key="3">
    <source>
        <dbReference type="ARBA" id="ARBA00022692"/>
    </source>
</evidence>
<dbReference type="GO" id="GO:0015171">
    <property type="term" value="F:amino acid transmembrane transporter activity"/>
    <property type="evidence" value="ECO:0007669"/>
    <property type="project" value="TreeGrafter"/>
</dbReference>
<dbReference type="Proteomes" id="UP000325291">
    <property type="component" value="Unassembled WGS sequence"/>
</dbReference>
<evidence type="ECO:0000313" key="7">
    <source>
        <dbReference type="EMBL" id="KAA0917741.1"/>
    </source>
</evidence>
<keyword evidence="5 6" id="KW-0472">Membrane</keyword>
<dbReference type="GO" id="GO:0005886">
    <property type="term" value="C:plasma membrane"/>
    <property type="evidence" value="ECO:0007669"/>
    <property type="project" value="UniProtKB-SubCell"/>
</dbReference>
<evidence type="ECO:0000256" key="5">
    <source>
        <dbReference type="ARBA" id="ARBA00023136"/>
    </source>
</evidence>
<evidence type="ECO:0000256" key="4">
    <source>
        <dbReference type="ARBA" id="ARBA00022989"/>
    </source>
</evidence>
<evidence type="ECO:0000313" key="8">
    <source>
        <dbReference type="Proteomes" id="UP000325291"/>
    </source>
</evidence>
<feature type="transmembrane region" description="Helical" evidence="6">
    <location>
        <begin position="149"/>
        <end position="168"/>
    </location>
</feature>
<dbReference type="Pfam" id="PF01810">
    <property type="entry name" value="LysE"/>
    <property type="match status" value="1"/>
</dbReference>
<keyword evidence="2" id="KW-1003">Cell membrane</keyword>
<feature type="transmembrane region" description="Helical" evidence="6">
    <location>
        <begin position="188"/>
        <end position="206"/>
    </location>
</feature>
<protein>
    <recommendedName>
        <fullName evidence="9">LysE family translocator</fullName>
    </recommendedName>
</protein>
<organism evidence="7 8">
    <name type="scientific">Aquicoccus porphyridii</name>
    <dbReference type="NCBI Taxonomy" id="1852029"/>
    <lineage>
        <taxon>Bacteria</taxon>
        <taxon>Pseudomonadati</taxon>
        <taxon>Pseudomonadota</taxon>
        <taxon>Alphaproteobacteria</taxon>
        <taxon>Rhodobacterales</taxon>
        <taxon>Paracoccaceae</taxon>
        <taxon>Aquicoccus</taxon>
    </lineage>
</organism>